<dbReference type="GO" id="GO:0016593">
    <property type="term" value="C:Cdc73/Paf1 complex"/>
    <property type="evidence" value="ECO:0007669"/>
    <property type="project" value="TreeGrafter"/>
</dbReference>
<dbReference type="PANTHER" id="PTHR13115">
    <property type="entry name" value="RNA POLYMERASE-ASSOCIATED PROTEIN RTF1 HOMOLOG"/>
    <property type="match status" value="1"/>
</dbReference>
<dbReference type="PANTHER" id="PTHR13115:SF8">
    <property type="entry name" value="RNA POLYMERASE-ASSOCIATED PROTEIN RTF1 HOMOLOG"/>
    <property type="match status" value="1"/>
</dbReference>
<evidence type="ECO:0000256" key="1">
    <source>
        <dbReference type="ARBA" id="ARBA00004123"/>
    </source>
</evidence>
<feature type="compositionally biased region" description="Polar residues" evidence="5">
    <location>
        <begin position="332"/>
        <end position="344"/>
    </location>
</feature>
<evidence type="ECO:0000256" key="5">
    <source>
        <dbReference type="SAM" id="MobiDB-lite"/>
    </source>
</evidence>
<keyword evidence="2" id="KW-0805">Transcription regulation</keyword>
<reference evidence="7" key="1">
    <citation type="submission" date="2020-06" db="EMBL/GenBank/DDBJ databases">
        <authorList>
            <person name="Li T."/>
            <person name="Hu X."/>
            <person name="Zhang T."/>
            <person name="Song X."/>
            <person name="Zhang H."/>
            <person name="Dai N."/>
            <person name="Sheng W."/>
            <person name="Hou X."/>
            <person name="Wei L."/>
        </authorList>
    </citation>
    <scope>NUCLEOTIDE SEQUENCE</scope>
    <source>
        <strain evidence="7">KEN8</strain>
        <tissue evidence="7">Leaf</tissue>
    </source>
</reference>
<evidence type="ECO:0000256" key="3">
    <source>
        <dbReference type="ARBA" id="ARBA00023163"/>
    </source>
</evidence>
<organism evidence="7">
    <name type="scientific">Sesamum calycinum</name>
    <dbReference type="NCBI Taxonomy" id="2727403"/>
    <lineage>
        <taxon>Eukaryota</taxon>
        <taxon>Viridiplantae</taxon>
        <taxon>Streptophyta</taxon>
        <taxon>Embryophyta</taxon>
        <taxon>Tracheophyta</taxon>
        <taxon>Spermatophyta</taxon>
        <taxon>Magnoliopsida</taxon>
        <taxon>eudicotyledons</taxon>
        <taxon>Gunneridae</taxon>
        <taxon>Pentapetalae</taxon>
        <taxon>asterids</taxon>
        <taxon>lamiids</taxon>
        <taxon>Lamiales</taxon>
        <taxon>Pedaliaceae</taxon>
        <taxon>Sesamum</taxon>
    </lineage>
</organism>
<comment type="subcellular location">
    <subcellularLocation>
        <location evidence="1">Nucleus</location>
    </subcellularLocation>
</comment>
<evidence type="ECO:0000256" key="4">
    <source>
        <dbReference type="ARBA" id="ARBA00023242"/>
    </source>
</evidence>
<dbReference type="Gene3D" id="3.90.70.200">
    <property type="entry name" value="Plus-3 domain"/>
    <property type="match status" value="1"/>
</dbReference>
<keyword evidence="4" id="KW-0539">Nucleus</keyword>
<feature type="domain" description="Plus3" evidence="6">
    <location>
        <begin position="96"/>
        <end position="147"/>
    </location>
</feature>
<keyword evidence="3" id="KW-0804">Transcription</keyword>
<dbReference type="EMBL" id="JACGWM010000014">
    <property type="protein sequence ID" value="KAL0328839.1"/>
    <property type="molecule type" value="Genomic_DNA"/>
</dbReference>
<dbReference type="Pfam" id="PF03126">
    <property type="entry name" value="Plus-3"/>
    <property type="match status" value="1"/>
</dbReference>
<evidence type="ECO:0000259" key="6">
    <source>
        <dbReference type="Pfam" id="PF03126"/>
    </source>
</evidence>
<evidence type="ECO:0000256" key="2">
    <source>
        <dbReference type="ARBA" id="ARBA00023015"/>
    </source>
</evidence>
<dbReference type="SUPFAM" id="SSF159042">
    <property type="entry name" value="Plus3-like"/>
    <property type="match status" value="1"/>
</dbReference>
<feature type="region of interest" description="Disordered" evidence="5">
    <location>
        <begin position="322"/>
        <end position="356"/>
    </location>
</feature>
<comment type="caution">
    <text evidence="7">The sequence shown here is derived from an EMBL/GenBank/DDBJ whole genome shotgun (WGS) entry which is preliminary data.</text>
</comment>
<name>A0AAW2MDF5_9LAMI</name>
<reference evidence="7" key="2">
    <citation type="journal article" date="2024" name="Plant">
        <title>Genomic evolution and insights into agronomic trait innovations of Sesamum species.</title>
        <authorList>
            <person name="Miao H."/>
            <person name="Wang L."/>
            <person name="Qu L."/>
            <person name="Liu H."/>
            <person name="Sun Y."/>
            <person name="Le M."/>
            <person name="Wang Q."/>
            <person name="Wei S."/>
            <person name="Zheng Y."/>
            <person name="Lin W."/>
            <person name="Duan Y."/>
            <person name="Cao H."/>
            <person name="Xiong S."/>
            <person name="Wang X."/>
            <person name="Wei L."/>
            <person name="Li C."/>
            <person name="Ma Q."/>
            <person name="Ju M."/>
            <person name="Zhao R."/>
            <person name="Li G."/>
            <person name="Mu C."/>
            <person name="Tian Q."/>
            <person name="Mei H."/>
            <person name="Zhang T."/>
            <person name="Gao T."/>
            <person name="Zhang H."/>
        </authorList>
    </citation>
    <scope>NUCLEOTIDE SEQUENCE</scope>
    <source>
        <strain evidence="7">KEN8</strain>
    </source>
</reference>
<accession>A0AAW2MDF5</accession>
<gene>
    <name evidence="7" type="ORF">Scaly_2316500</name>
</gene>
<dbReference type="InterPro" id="IPR036128">
    <property type="entry name" value="Plus3-like_sf"/>
</dbReference>
<evidence type="ECO:0000313" key="7">
    <source>
        <dbReference type="EMBL" id="KAL0328839.1"/>
    </source>
</evidence>
<protein>
    <submittedName>
        <fullName evidence="7">Protein RTF1</fullName>
    </submittedName>
</protein>
<sequence>MVSKDHREEMRVPGDILSAKTPLSMINRRLWQSVVTPAEAKVAPMMSTENWHLTLERRLIVMKMASGPRIKCQHMKTLGISRSKGQHWRKWVDTRGPDSTYEFDNKTTYKYLNAVWGPDSTAVSWQMISVSNATPTKKEFDQWLSEVKRFGGFMPTKEEARQKRYAIQQRNLLLENRAIVPMDRNSIVHGPSSIAAEKVRLRSELETVDDVVEVERIKARLQELDAARAPERQDARVLRLAEMNRRNKLENLRNASEKKPVNANLKAGDPGYDPFSRRWTRSTNYFLAKSSTGGQKNDDATAAVATAAVADSSIGVAVSADPGAGTEAASGASKSVDTSISSAQAEAPSGVGKSVDTSIPSAEMEAAAGAGKSVDASAPVEQGTDSLHNFELSVSLDALQKFGGPKGVKAGFMARKQRIEANLGRKVPEDDGRKHDRALSVTEYMKRRGLL</sequence>
<dbReference type="GO" id="GO:0003677">
    <property type="term" value="F:DNA binding"/>
    <property type="evidence" value="ECO:0007669"/>
    <property type="project" value="InterPro"/>
</dbReference>
<dbReference type="AlphaFoldDB" id="A0AAW2MDF5"/>
<dbReference type="GO" id="GO:1990269">
    <property type="term" value="F:RNA polymerase II C-terminal domain phosphoserine binding"/>
    <property type="evidence" value="ECO:0007669"/>
    <property type="project" value="TreeGrafter"/>
</dbReference>
<dbReference type="InterPro" id="IPR004343">
    <property type="entry name" value="Plus-3_dom"/>
</dbReference>
<proteinExistence type="predicted"/>